<dbReference type="InParanoid" id="A0A3P8UZJ8"/>
<evidence type="ECO:0000256" key="5">
    <source>
        <dbReference type="ARBA" id="ARBA00023157"/>
    </source>
</evidence>
<dbReference type="SUPFAM" id="SSF89890">
    <property type="entry name" value="Proguanylin"/>
    <property type="match status" value="1"/>
</dbReference>
<keyword evidence="9" id="KW-1185">Reference proteome</keyword>
<comment type="function">
    <text evidence="6">Endogenous activator of intestinal guanylate cyclase. It stimulates this enzyme through the same receptor binding region as the heat-stable enterotoxins. May be a potent physiological regulator of intestinal fluid and electrolyte transport. May be an autocrine/paracrine regulator of intestinal salt and water transport.</text>
</comment>
<comment type="similarity">
    <text evidence="2">Belongs to the guanylin family.</text>
</comment>
<keyword evidence="5" id="KW-1015">Disulfide bond</keyword>
<dbReference type="PANTHER" id="PTHR11318:SF4">
    <property type="entry name" value="GUANYLATE CYCLASE ACTIVATOR 2B"/>
    <property type="match status" value="1"/>
</dbReference>
<evidence type="ECO:0000313" key="8">
    <source>
        <dbReference type="Ensembl" id="ENSCSEP00000007274.1"/>
    </source>
</evidence>
<dbReference type="Pfam" id="PF02058">
    <property type="entry name" value="Guanylin"/>
    <property type="match status" value="1"/>
</dbReference>
<keyword evidence="3" id="KW-0964">Secreted</keyword>
<evidence type="ECO:0000256" key="2">
    <source>
        <dbReference type="ARBA" id="ARBA00009883"/>
    </source>
</evidence>
<evidence type="ECO:0000256" key="7">
    <source>
        <dbReference type="ARBA" id="ARBA00041176"/>
    </source>
</evidence>
<protein>
    <recommendedName>
        <fullName evidence="7">Guanylate cyclase activator 2B</fullName>
    </recommendedName>
</protein>
<dbReference type="OrthoDB" id="9926421at2759"/>
<evidence type="ECO:0000256" key="1">
    <source>
        <dbReference type="ARBA" id="ARBA00004613"/>
    </source>
</evidence>
<accession>A0A3P8UZJ8</accession>
<dbReference type="GeneTree" id="ENSGT00940000154436"/>
<dbReference type="GO" id="GO:0030250">
    <property type="term" value="F:guanylate cyclase activator activity"/>
    <property type="evidence" value="ECO:0007669"/>
    <property type="project" value="InterPro"/>
</dbReference>
<evidence type="ECO:0000256" key="6">
    <source>
        <dbReference type="ARBA" id="ARBA00037765"/>
    </source>
</evidence>
<dbReference type="Gene3D" id="3.90.1450.10">
    <property type="entry name" value="Guanylin"/>
    <property type="match status" value="1"/>
</dbReference>
<organism evidence="8 9">
    <name type="scientific">Cynoglossus semilaevis</name>
    <name type="common">Tongue sole</name>
    <dbReference type="NCBI Taxonomy" id="244447"/>
    <lineage>
        <taxon>Eukaryota</taxon>
        <taxon>Metazoa</taxon>
        <taxon>Chordata</taxon>
        <taxon>Craniata</taxon>
        <taxon>Vertebrata</taxon>
        <taxon>Euteleostomi</taxon>
        <taxon>Actinopterygii</taxon>
        <taxon>Neopterygii</taxon>
        <taxon>Teleostei</taxon>
        <taxon>Neoteleostei</taxon>
        <taxon>Acanthomorphata</taxon>
        <taxon>Carangaria</taxon>
        <taxon>Pleuronectiformes</taxon>
        <taxon>Pleuronectoidei</taxon>
        <taxon>Cynoglossidae</taxon>
        <taxon>Cynoglossinae</taxon>
        <taxon>Cynoglossus</taxon>
    </lineage>
</organism>
<evidence type="ECO:0000256" key="3">
    <source>
        <dbReference type="ARBA" id="ARBA00022525"/>
    </source>
</evidence>
<dbReference type="STRING" id="244447.ENSCSEP00000007274"/>
<reference evidence="8 9" key="1">
    <citation type="journal article" date="2014" name="Nat. Genet.">
        <title>Whole-genome sequence of a flatfish provides insights into ZW sex chromosome evolution and adaptation to a benthic lifestyle.</title>
        <authorList>
            <person name="Chen S."/>
            <person name="Zhang G."/>
            <person name="Shao C."/>
            <person name="Huang Q."/>
            <person name="Liu G."/>
            <person name="Zhang P."/>
            <person name="Song W."/>
            <person name="An N."/>
            <person name="Chalopin D."/>
            <person name="Volff J.N."/>
            <person name="Hong Y."/>
            <person name="Li Q."/>
            <person name="Sha Z."/>
            <person name="Zhou H."/>
            <person name="Xie M."/>
            <person name="Yu Q."/>
            <person name="Liu Y."/>
            <person name="Xiang H."/>
            <person name="Wang N."/>
            <person name="Wu K."/>
            <person name="Yang C."/>
            <person name="Zhou Q."/>
            <person name="Liao X."/>
            <person name="Yang L."/>
            <person name="Hu Q."/>
            <person name="Zhang J."/>
            <person name="Meng L."/>
            <person name="Jin L."/>
            <person name="Tian Y."/>
            <person name="Lian J."/>
            <person name="Yang J."/>
            <person name="Miao G."/>
            <person name="Liu S."/>
            <person name="Liang Z."/>
            <person name="Yan F."/>
            <person name="Li Y."/>
            <person name="Sun B."/>
            <person name="Zhang H."/>
            <person name="Zhang J."/>
            <person name="Zhu Y."/>
            <person name="Du M."/>
            <person name="Zhao Y."/>
            <person name="Schartl M."/>
            <person name="Tang Q."/>
            <person name="Wang J."/>
        </authorList>
    </citation>
    <scope>NUCLEOTIDE SEQUENCE</scope>
</reference>
<proteinExistence type="inferred from homology"/>
<dbReference type="RefSeq" id="XP_008316742.2">
    <property type="nucleotide sequence ID" value="XM_008318520.3"/>
</dbReference>
<comment type="subcellular location">
    <subcellularLocation>
        <location evidence="1">Secreted</location>
    </subcellularLocation>
</comment>
<name>A0A3P8UZJ8_CYNSE</name>
<dbReference type="PANTHER" id="PTHR11318">
    <property type="entry name" value="GUANYLIN FAMILY MEMBER"/>
    <property type="match status" value="1"/>
</dbReference>
<dbReference type="InterPro" id="IPR036382">
    <property type="entry name" value="Guanylin_sf"/>
</dbReference>
<dbReference type="KEGG" id="csem:103384839"/>
<sequence length="187" mass="20599">MPPPKKTKQKNEQCVFCSFYHHIKNKCNFYGIVNGLSLTTCLKATLSASINTVQLKGNTTIHCRLTLSQSSTMRTITCVSLFLLVFRHLSCTVIVKEGDFQFSLDSVKALGHLLKGEHHEASTKQELHLLEDKAVALCSHPALPGEFKPLCLRKDGGASLARLILISNHPDDCEICVTVACTGCRTE</sequence>
<reference evidence="8" key="3">
    <citation type="submission" date="2025-09" db="UniProtKB">
        <authorList>
            <consortium name="Ensembl"/>
        </authorList>
    </citation>
    <scope>IDENTIFICATION</scope>
</reference>
<evidence type="ECO:0000256" key="4">
    <source>
        <dbReference type="ARBA" id="ARBA00022729"/>
    </source>
</evidence>
<dbReference type="GO" id="GO:0005576">
    <property type="term" value="C:extracellular region"/>
    <property type="evidence" value="ECO:0007669"/>
    <property type="project" value="UniProtKB-SubCell"/>
</dbReference>
<dbReference type="OMA" id="MRTITCV"/>
<dbReference type="AlphaFoldDB" id="A0A3P8UZJ8"/>
<dbReference type="Proteomes" id="UP000265120">
    <property type="component" value="Chromosome 10"/>
</dbReference>
<dbReference type="InterPro" id="IPR000879">
    <property type="entry name" value="Guanylin"/>
</dbReference>
<dbReference type="Ensembl" id="ENSCSET00000007352.1">
    <property type="protein sequence ID" value="ENSCSEP00000007274.1"/>
    <property type="gene ID" value="ENSCSEG00000004694.1"/>
</dbReference>
<reference evidence="8" key="2">
    <citation type="submission" date="2025-08" db="UniProtKB">
        <authorList>
            <consortium name="Ensembl"/>
        </authorList>
    </citation>
    <scope>IDENTIFICATION</scope>
</reference>
<evidence type="ECO:0000313" key="9">
    <source>
        <dbReference type="Proteomes" id="UP000265120"/>
    </source>
</evidence>
<dbReference type="GeneID" id="103384839"/>
<keyword evidence="4" id="KW-0732">Signal</keyword>
<dbReference type="PRINTS" id="PR00774">
    <property type="entry name" value="GUANYLIN"/>
</dbReference>